<protein>
    <submittedName>
        <fullName evidence="4">LuxR C-terminal-related transcriptional regulator</fullName>
    </submittedName>
</protein>
<evidence type="ECO:0000313" key="4">
    <source>
        <dbReference type="EMBL" id="MFG3013933.1"/>
    </source>
</evidence>
<dbReference type="PANTHER" id="PTHR43214">
    <property type="entry name" value="TWO-COMPONENT RESPONSE REGULATOR"/>
    <property type="match status" value="1"/>
</dbReference>
<dbReference type="Pfam" id="PF00196">
    <property type="entry name" value="GerE"/>
    <property type="match status" value="1"/>
</dbReference>
<accession>A0ABW7B9Q5</accession>
<keyword evidence="5" id="KW-1185">Reference proteome</keyword>
<feature type="region of interest" description="Disordered" evidence="2">
    <location>
        <begin position="852"/>
        <end position="873"/>
    </location>
</feature>
<dbReference type="InterPro" id="IPR041664">
    <property type="entry name" value="AAA_16"/>
</dbReference>
<organism evidence="4 5">
    <name type="scientific">Streptomyces cinerochromogenes</name>
    <dbReference type="NCBI Taxonomy" id="66422"/>
    <lineage>
        <taxon>Bacteria</taxon>
        <taxon>Bacillati</taxon>
        <taxon>Actinomycetota</taxon>
        <taxon>Actinomycetes</taxon>
        <taxon>Kitasatosporales</taxon>
        <taxon>Streptomycetaceae</taxon>
        <taxon>Streptomyces</taxon>
    </lineage>
</organism>
<dbReference type="EMBL" id="JBICYV010000013">
    <property type="protein sequence ID" value="MFG3013933.1"/>
    <property type="molecule type" value="Genomic_DNA"/>
</dbReference>
<feature type="compositionally biased region" description="Low complexity" evidence="2">
    <location>
        <begin position="852"/>
        <end position="863"/>
    </location>
</feature>
<dbReference type="PANTHER" id="PTHR43214:SF42">
    <property type="entry name" value="TRANSCRIPTIONAL REGULATORY PROTEIN DESR"/>
    <property type="match status" value="1"/>
</dbReference>
<dbReference type="PRINTS" id="PR00038">
    <property type="entry name" value="HTHLUXR"/>
</dbReference>
<dbReference type="RefSeq" id="WP_392819990.1">
    <property type="nucleotide sequence ID" value="NZ_JBICYV010000013.1"/>
</dbReference>
<dbReference type="InterPro" id="IPR000792">
    <property type="entry name" value="Tscrpt_reg_LuxR_C"/>
</dbReference>
<dbReference type="Proteomes" id="UP001604267">
    <property type="component" value="Unassembled WGS sequence"/>
</dbReference>
<dbReference type="SMART" id="SM00421">
    <property type="entry name" value="HTH_LUXR"/>
    <property type="match status" value="1"/>
</dbReference>
<sequence length="927" mass="98557">MGSDSNAAARGPVRLHGRAEAQRTLRDAVAGLHAGRGAAVLVTGELGSGRSALLADAARSAAGCTVHHVGGVESEVVVPWAWCQRLLLRLTENPPVPAGSDAEILAGLFAGRCPPEAVLAVASALRRVLAASTTERPLVLCVDDAHRLDRVSLWVLGLVARRSAALRVGLLLTVATGHPALAALDGIDTLRLPPMDDVAARRLLADAAPPDRAVGLCPATEAEVLGLAAGNPLALTELAAVAYADDRCDPLVLPPGSRWQAGHGRRFRQLPDGARAVIATVLVSGPLGPDVLRTAVRRAGWHPDAIDMAVASELIVVRDDGTAAVPGRLLRRALRAEVPLAEQHAAHRILAECLDPRRFRLSRALHRLACGIGTAEQGVEDLERAVGDAGHHTAGAVLEDAADFAPRPGVRQRWLTLAARHAFLAGEDTRTRDLLRRVTPHGVPQGTRALRGLVEGERLLRDGTPAEACRELTVAADLLLAECQESAARALMLAGEAACLAGDFAGYFALARRAALLRRSGDSPATRLVLDHFAGMTATYEGRHREANRTLRRVMRLAEEIPDAYCALWAGQAAYTLGDAAQAHTFAVGAADLARREGAVSLVPAALVYQALAALLTDRCAAAETAALDGLRLARQTGQHNLAVDHLAVLALVSALQGDGESAAARLRSITQQVSARGLGRPAAFGRWASACADLADDRPADALTQLARMTHAAVGNQTNLVIRQLATPHFVEAAVRCDRRAKAADALRSYHAWAASGTSAARLALAHRCHALLAHDDAAADEHFRQAARLHERDGAALELAKTELFHAHRLRRARKPRPARELLREALQIFQQFGADSWTQRATAELRATGARAQAPACPGGRRPGRGTELTPQQTRICELVAQGATNQEIAEVLMVSVRTVEYHLRNVFTRLGVRSRVELAACFR</sequence>
<dbReference type="PROSITE" id="PS50043">
    <property type="entry name" value="HTH_LUXR_2"/>
    <property type="match status" value="1"/>
</dbReference>
<dbReference type="Pfam" id="PF13191">
    <property type="entry name" value="AAA_16"/>
    <property type="match status" value="1"/>
</dbReference>
<dbReference type="SUPFAM" id="SSF52540">
    <property type="entry name" value="P-loop containing nucleoside triphosphate hydrolases"/>
    <property type="match status" value="1"/>
</dbReference>
<gene>
    <name evidence="4" type="ORF">ACGFZB_26585</name>
</gene>
<dbReference type="SUPFAM" id="SSF46894">
    <property type="entry name" value="C-terminal effector domain of the bipartite response regulators"/>
    <property type="match status" value="1"/>
</dbReference>
<reference evidence="4 5" key="1">
    <citation type="submission" date="2024-10" db="EMBL/GenBank/DDBJ databases">
        <title>The Natural Products Discovery Center: Release of the First 8490 Sequenced Strains for Exploring Actinobacteria Biosynthetic Diversity.</title>
        <authorList>
            <person name="Kalkreuter E."/>
            <person name="Kautsar S.A."/>
            <person name="Yang D."/>
            <person name="Bader C.D."/>
            <person name="Teijaro C.N."/>
            <person name="Fluegel L."/>
            <person name="Davis C.M."/>
            <person name="Simpson J.R."/>
            <person name="Lauterbach L."/>
            <person name="Steele A.D."/>
            <person name="Gui C."/>
            <person name="Meng S."/>
            <person name="Li G."/>
            <person name="Viehrig K."/>
            <person name="Ye F."/>
            <person name="Su P."/>
            <person name="Kiefer A.F."/>
            <person name="Nichols A."/>
            <person name="Cepeda A.J."/>
            <person name="Yan W."/>
            <person name="Fan B."/>
            <person name="Jiang Y."/>
            <person name="Adhikari A."/>
            <person name="Zheng C.-J."/>
            <person name="Schuster L."/>
            <person name="Cowan T.M."/>
            <person name="Smanski M.J."/>
            <person name="Chevrette M.G."/>
            <person name="De Carvalho L.P.S."/>
            <person name="Shen B."/>
        </authorList>
    </citation>
    <scope>NUCLEOTIDE SEQUENCE [LARGE SCALE GENOMIC DNA]</scope>
    <source>
        <strain evidence="4 5">NPDC048320</strain>
    </source>
</reference>
<feature type="domain" description="HTH luxR-type" evidence="3">
    <location>
        <begin position="865"/>
        <end position="927"/>
    </location>
</feature>
<keyword evidence="1" id="KW-0238">DNA-binding</keyword>
<name>A0ABW7B9Q5_9ACTN</name>
<evidence type="ECO:0000256" key="1">
    <source>
        <dbReference type="ARBA" id="ARBA00023125"/>
    </source>
</evidence>
<evidence type="ECO:0000256" key="2">
    <source>
        <dbReference type="SAM" id="MobiDB-lite"/>
    </source>
</evidence>
<evidence type="ECO:0000313" key="5">
    <source>
        <dbReference type="Proteomes" id="UP001604267"/>
    </source>
</evidence>
<dbReference type="Gene3D" id="1.10.10.10">
    <property type="entry name" value="Winged helix-like DNA-binding domain superfamily/Winged helix DNA-binding domain"/>
    <property type="match status" value="1"/>
</dbReference>
<evidence type="ECO:0000259" key="3">
    <source>
        <dbReference type="PROSITE" id="PS50043"/>
    </source>
</evidence>
<dbReference type="InterPro" id="IPR039420">
    <property type="entry name" value="WalR-like"/>
</dbReference>
<dbReference type="InterPro" id="IPR027417">
    <property type="entry name" value="P-loop_NTPase"/>
</dbReference>
<comment type="caution">
    <text evidence="4">The sequence shown here is derived from an EMBL/GenBank/DDBJ whole genome shotgun (WGS) entry which is preliminary data.</text>
</comment>
<dbReference type="InterPro" id="IPR036388">
    <property type="entry name" value="WH-like_DNA-bd_sf"/>
</dbReference>
<dbReference type="PROSITE" id="PS00622">
    <property type="entry name" value="HTH_LUXR_1"/>
    <property type="match status" value="1"/>
</dbReference>
<dbReference type="CDD" id="cd06170">
    <property type="entry name" value="LuxR_C_like"/>
    <property type="match status" value="1"/>
</dbReference>
<dbReference type="InterPro" id="IPR016032">
    <property type="entry name" value="Sig_transdc_resp-reg_C-effctor"/>
</dbReference>
<proteinExistence type="predicted"/>